<dbReference type="CDD" id="cd15457">
    <property type="entry name" value="NADAR"/>
    <property type="match status" value="1"/>
</dbReference>
<dbReference type="STRING" id="1314674.A0A0D7BRV2"/>
<reference evidence="3 4" key="1">
    <citation type="journal article" date="2015" name="Fungal Genet. Biol.">
        <title>Evolution of novel wood decay mechanisms in Agaricales revealed by the genome sequences of Fistulina hepatica and Cylindrobasidium torrendii.</title>
        <authorList>
            <person name="Floudas D."/>
            <person name="Held B.W."/>
            <person name="Riley R."/>
            <person name="Nagy L.G."/>
            <person name="Koehler G."/>
            <person name="Ransdell A.S."/>
            <person name="Younus H."/>
            <person name="Chow J."/>
            <person name="Chiniquy J."/>
            <person name="Lipzen A."/>
            <person name="Tritt A."/>
            <person name="Sun H."/>
            <person name="Haridas S."/>
            <person name="LaButti K."/>
            <person name="Ohm R.A."/>
            <person name="Kues U."/>
            <person name="Blanchette R.A."/>
            <person name="Grigoriev I.V."/>
            <person name="Minto R.E."/>
            <person name="Hibbett D.S."/>
        </authorList>
    </citation>
    <scope>NUCLEOTIDE SEQUENCE [LARGE SCALE GENOMIC DNA]</scope>
    <source>
        <strain evidence="3 4">FP15055 ss-10</strain>
    </source>
</reference>
<dbReference type="EMBL" id="KN880437">
    <property type="protein sequence ID" value="KIY73248.1"/>
    <property type="molecule type" value="Genomic_DNA"/>
</dbReference>
<dbReference type="InterPro" id="IPR012816">
    <property type="entry name" value="NADAR"/>
</dbReference>
<gene>
    <name evidence="3" type="ORF">CYLTODRAFT_406837</name>
</gene>
<feature type="compositionally biased region" description="Basic residues" evidence="1">
    <location>
        <begin position="39"/>
        <end position="57"/>
    </location>
</feature>
<evidence type="ECO:0000259" key="2">
    <source>
        <dbReference type="Pfam" id="PF08719"/>
    </source>
</evidence>
<dbReference type="AlphaFoldDB" id="A0A0D7BRV2"/>
<dbReference type="SUPFAM" id="SSF143990">
    <property type="entry name" value="YbiA-like"/>
    <property type="match status" value="1"/>
</dbReference>
<dbReference type="Pfam" id="PF08719">
    <property type="entry name" value="NADAR"/>
    <property type="match status" value="1"/>
</dbReference>
<evidence type="ECO:0000256" key="1">
    <source>
        <dbReference type="SAM" id="MobiDB-lite"/>
    </source>
</evidence>
<keyword evidence="4" id="KW-1185">Reference proteome</keyword>
<feature type="region of interest" description="Disordered" evidence="1">
    <location>
        <begin position="238"/>
        <end position="260"/>
    </location>
</feature>
<feature type="compositionally biased region" description="Polar residues" evidence="1">
    <location>
        <begin position="106"/>
        <end position="118"/>
    </location>
</feature>
<feature type="domain" description="NADAR" evidence="2">
    <location>
        <begin position="307"/>
        <end position="432"/>
    </location>
</feature>
<dbReference type="InterPro" id="IPR037238">
    <property type="entry name" value="YbiA-like_sf"/>
</dbReference>
<evidence type="ECO:0000313" key="4">
    <source>
        <dbReference type="Proteomes" id="UP000054007"/>
    </source>
</evidence>
<proteinExistence type="predicted"/>
<sequence>MPVQPFMPYPAALPQQPFYTQPYIQGPNGVIYVPQSPNRPKKRTTRRHRHHSSRRRTRESDSAPPSRPSTGMGHVVVPESEDEEDDTGVPVIPDMTDRSFSMGGHSRNQSRNGHSRSISHAGMSVPTAPTMIGPIHPALPMSNNTLPSPPHDVYDMTPHRQVLNLGETAGLLTEMMSEKLTKDAKNKGLRRIFGRHKSKKDKTRFVPVPFDATTGTAATGVLPTGISGYDQLMQAATSSHGHGMGEAGPSGHQHSMRSHHTAMPEPEVMPVPTMAPPGIVNSVPPIPDFSEPIMISANSPFLLQSEHQVPWQDATTIFPTAFHLFEALKFYPHAMDIFEQIRHIMRTEDVTAFAARNANRMSPDWNTTFAEHLKATFLAKFRFHPDLRQQLMETGARELILDSSEGFWGVDSEGEGMNYMGKALMQVRDVLRAEAQGMMSP</sequence>
<evidence type="ECO:0000313" key="3">
    <source>
        <dbReference type="EMBL" id="KIY73248.1"/>
    </source>
</evidence>
<dbReference type="OrthoDB" id="206452at2759"/>
<dbReference type="Gene3D" id="1.10.357.40">
    <property type="entry name" value="YbiA-like"/>
    <property type="match status" value="1"/>
</dbReference>
<accession>A0A0D7BRV2</accession>
<dbReference type="Proteomes" id="UP000054007">
    <property type="component" value="Unassembled WGS sequence"/>
</dbReference>
<feature type="region of interest" description="Disordered" evidence="1">
    <location>
        <begin position="23"/>
        <end position="121"/>
    </location>
</feature>
<organism evidence="3 4">
    <name type="scientific">Cylindrobasidium torrendii FP15055 ss-10</name>
    <dbReference type="NCBI Taxonomy" id="1314674"/>
    <lineage>
        <taxon>Eukaryota</taxon>
        <taxon>Fungi</taxon>
        <taxon>Dikarya</taxon>
        <taxon>Basidiomycota</taxon>
        <taxon>Agaricomycotina</taxon>
        <taxon>Agaricomycetes</taxon>
        <taxon>Agaricomycetidae</taxon>
        <taxon>Agaricales</taxon>
        <taxon>Marasmiineae</taxon>
        <taxon>Physalacriaceae</taxon>
        <taxon>Cylindrobasidium</taxon>
    </lineage>
</organism>
<name>A0A0D7BRV2_9AGAR</name>
<protein>
    <recommendedName>
        <fullName evidence="2">NADAR domain-containing protein</fullName>
    </recommendedName>
</protein>